<evidence type="ECO:0000313" key="3">
    <source>
        <dbReference type="Proteomes" id="UP000265703"/>
    </source>
</evidence>
<dbReference type="Proteomes" id="UP000265703">
    <property type="component" value="Unassembled WGS sequence"/>
</dbReference>
<proteinExistence type="predicted"/>
<accession>A0A397TTW3</accession>
<dbReference type="AlphaFoldDB" id="A0A397TTW3"/>
<reference evidence="2 3" key="1">
    <citation type="submission" date="2018-06" db="EMBL/GenBank/DDBJ databases">
        <title>Comparative genomics reveals the genomic features of Rhizophagus irregularis, R. cerebriforme, R. diaphanum and Gigaspora rosea, and their symbiotic lifestyle signature.</title>
        <authorList>
            <person name="Morin E."/>
            <person name="San Clemente H."/>
            <person name="Chen E.C.H."/>
            <person name="De La Providencia I."/>
            <person name="Hainaut M."/>
            <person name="Kuo A."/>
            <person name="Kohler A."/>
            <person name="Murat C."/>
            <person name="Tang N."/>
            <person name="Roy S."/>
            <person name="Loubradou J."/>
            <person name="Henrissat B."/>
            <person name="Grigoriev I.V."/>
            <person name="Corradi N."/>
            <person name="Roux C."/>
            <person name="Martin F.M."/>
        </authorList>
    </citation>
    <scope>NUCLEOTIDE SEQUENCE [LARGE SCALE GENOMIC DNA]</scope>
    <source>
        <strain evidence="2 3">DAOM 227022</strain>
    </source>
</reference>
<keyword evidence="3" id="KW-1185">Reference proteome</keyword>
<protein>
    <submittedName>
        <fullName evidence="2">Uncharacterized protein</fullName>
    </submittedName>
</protein>
<evidence type="ECO:0000313" key="2">
    <source>
        <dbReference type="EMBL" id="RIA98344.1"/>
    </source>
</evidence>
<dbReference type="OrthoDB" id="2477350at2759"/>
<comment type="caution">
    <text evidence="2">The sequence shown here is derived from an EMBL/GenBank/DDBJ whole genome shotgun (WGS) entry which is preliminary data.</text>
</comment>
<evidence type="ECO:0000256" key="1">
    <source>
        <dbReference type="SAM" id="MobiDB-lite"/>
    </source>
</evidence>
<gene>
    <name evidence="2" type="ORF">C1645_812934</name>
</gene>
<sequence>MLSKILSELQDIFKNYSSKQSNTSNHPNPFDSSDSSSSPSQKMNIDTNTANDDNLFINFETINFMEEFNYMSIEQAVEAHKNNSKDMKHYVSVLMLMLRWIIQKQNIESLLYYKRRTTKLSAELFKEAADYGNEVPDTQIRYATMVMQEKVELGNYYIIKAASKGYEQTFKYCDEKEISYK</sequence>
<feature type="region of interest" description="Disordered" evidence="1">
    <location>
        <begin position="18"/>
        <end position="49"/>
    </location>
</feature>
<name>A0A397TTW3_9GLOM</name>
<organism evidence="2 3">
    <name type="scientific">Glomus cerebriforme</name>
    <dbReference type="NCBI Taxonomy" id="658196"/>
    <lineage>
        <taxon>Eukaryota</taxon>
        <taxon>Fungi</taxon>
        <taxon>Fungi incertae sedis</taxon>
        <taxon>Mucoromycota</taxon>
        <taxon>Glomeromycotina</taxon>
        <taxon>Glomeromycetes</taxon>
        <taxon>Glomerales</taxon>
        <taxon>Glomeraceae</taxon>
        <taxon>Glomus</taxon>
    </lineage>
</organism>
<dbReference type="EMBL" id="QKYT01000017">
    <property type="protein sequence ID" value="RIA98344.1"/>
    <property type="molecule type" value="Genomic_DNA"/>
</dbReference>
<feature type="compositionally biased region" description="Low complexity" evidence="1">
    <location>
        <begin position="24"/>
        <end position="40"/>
    </location>
</feature>